<evidence type="ECO:0000313" key="4">
    <source>
        <dbReference type="Proteomes" id="UP000070121"/>
    </source>
</evidence>
<dbReference type="EMBL" id="JFFI01002328">
    <property type="protein sequence ID" value="KXH37472.1"/>
    <property type="molecule type" value="Genomic_DNA"/>
</dbReference>
<feature type="chain" id="PRO_5007802512" description="Secreted protein" evidence="2">
    <location>
        <begin position="20"/>
        <end position="157"/>
    </location>
</feature>
<keyword evidence="2" id="KW-0732">Signal</keyword>
<protein>
    <recommendedName>
        <fullName evidence="5">Secreted protein</fullName>
    </recommendedName>
</protein>
<comment type="caution">
    <text evidence="3">The sequence shown here is derived from an EMBL/GenBank/DDBJ whole genome shotgun (WGS) entry which is preliminary data.</text>
</comment>
<evidence type="ECO:0008006" key="5">
    <source>
        <dbReference type="Google" id="ProtNLM"/>
    </source>
</evidence>
<name>A0A135SNM5_9PEZI</name>
<feature type="signal peptide" evidence="2">
    <location>
        <begin position="1"/>
        <end position="19"/>
    </location>
</feature>
<keyword evidence="4" id="KW-1185">Reference proteome</keyword>
<accession>A0A135SNM5</accession>
<evidence type="ECO:0000313" key="3">
    <source>
        <dbReference type="EMBL" id="KXH37472.1"/>
    </source>
</evidence>
<evidence type="ECO:0000256" key="2">
    <source>
        <dbReference type="SAM" id="SignalP"/>
    </source>
</evidence>
<organism evidence="3 4">
    <name type="scientific">Colletotrichum salicis</name>
    <dbReference type="NCBI Taxonomy" id="1209931"/>
    <lineage>
        <taxon>Eukaryota</taxon>
        <taxon>Fungi</taxon>
        <taxon>Dikarya</taxon>
        <taxon>Ascomycota</taxon>
        <taxon>Pezizomycotina</taxon>
        <taxon>Sordariomycetes</taxon>
        <taxon>Hypocreomycetidae</taxon>
        <taxon>Glomerellales</taxon>
        <taxon>Glomerellaceae</taxon>
        <taxon>Colletotrichum</taxon>
        <taxon>Colletotrichum acutatum species complex</taxon>
    </lineage>
</organism>
<sequence>MGSFLLLLAGSPLHTSVSGSVCAYATSRYFVPYGSHATPGALWHMCRSEHLAARSFTAGIPPHNSVSESSVDRFRPCQPVHSLDRKTGLNDHPRGPPADKELRGNWGFSESTHHQIVAFSCSLFASQHQQPPTELGLAWTTLATIDRLGLVVSVVSR</sequence>
<reference evidence="3 4" key="1">
    <citation type="submission" date="2014-02" db="EMBL/GenBank/DDBJ databases">
        <title>The genome sequence of Colletotrichum salicis CBS 607.94.</title>
        <authorList>
            <person name="Baroncelli R."/>
            <person name="Thon M.R."/>
        </authorList>
    </citation>
    <scope>NUCLEOTIDE SEQUENCE [LARGE SCALE GENOMIC DNA]</scope>
    <source>
        <strain evidence="3 4">CBS 607.94</strain>
    </source>
</reference>
<evidence type="ECO:0000256" key="1">
    <source>
        <dbReference type="SAM" id="MobiDB-lite"/>
    </source>
</evidence>
<gene>
    <name evidence="3" type="ORF">CSAL01_11169</name>
</gene>
<proteinExistence type="predicted"/>
<feature type="region of interest" description="Disordered" evidence="1">
    <location>
        <begin position="82"/>
        <end position="103"/>
    </location>
</feature>
<dbReference type="AlphaFoldDB" id="A0A135SNM5"/>
<dbReference type="Proteomes" id="UP000070121">
    <property type="component" value="Unassembled WGS sequence"/>
</dbReference>